<dbReference type="GO" id="GO:0005829">
    <property type="term" value="C:cytosol"/>
    <property type="evidence" value="ECO:0007669"/>
    <property type="project" value="TreeGrafter"/>
</dbReference>
<gene>
    <name evidence="3" type="ORF">HPS9_05755</name>
</gene>
<dbReference type="GO" id="GO:0004359">
    <property type="term" value="F:glutaminase activity"/>
    <property type="evidence" value="ECO:0007669"/>
    <property type="project" value="InterPro"/>
</dbReference>
<dbReference type="AlphaFoldDB" id="A0A836MB88"/>
<proteinExistence type="predicted"/>
<dbReference type="GO" id="GO:0016874">
    <property type="term" value="F:ligase activity"/>
    <property type="evidence" value="ECO:0007669"/>
    <property type="project" value="UniProtKB-KW"/>
</dbReference>
<evidence type="ECO:0000259" key="2">
    <source>
        <dbReference type="Pfam" id="PF09825"/>
    </source>
</evidence>
<dbReference type="InterPro" id="IPR002161">
    <property type="entry name" value="PdxT/SNO"/>
</dbReference>
<dbReference type="SUPFAM" id="SSF52317">
    <property type="entry name" value="Class I glutamine amidotransferase-like"/>
    <property type="match status" value="2"/>
</dbReference>
<dbReference type="CDD" id="cd03144">
    <property type="entry name" value="GATase1_ScBLP_like"/>
    <property type="match status" value="1"/>
</dbReference>
<dbReference type="EMBL" id="JDSN01000051">
    <property type="protein sequence ID" value="KDB46121.1"/>
    <property type="molecule type" value="Genomic_DNA"/>
</dbReference>
<dbReference type="Pfam" id="PF09825">
    <property type="entry name" value="BPL_N"/>
    <property type="match status" value="1"/>
</dbReference>
<name>A0A836MB88_GLAPU</name>
<dbReference type="InterPro" id="IPR029062">
    <property type="entry name" value="Class_I_gatase-like"/>
</dbReference>
<organism evidence="3 4">
    <name type="scientific">Glaesserella parasuis HPS9</name>
    <dbReference type="NCBI Taxonomy" id="1450513"/>
    <lineage>
        <taxon>Bacteria</taxon>
        <taxon>Pseudomonadati</taxon>
        <taxon>Pseudomonadota</taxon>
        <taxon>Gammaproteobacteria</taxon>
        <taxon>Pasteurellales</taxon>
        <taxon>Pasteurellaceae</taxon>
        <taxon>Glaesserella</taxon>
    </lineage>
</organism>
<dbReference type="Gene3D" id="3.40.50.880">
    <property type="match status" value="1"/>
</dbReference>
<comment type="caution">
    <text evidence="3">The sequence shown here is derived from an EMBL/GenBank/DDBJ whole genome shotgun (WGS) entry which is preliminary data.</text>
</comment>
<feature type="domain" description="Biotin-protein ligase N-terminal" evidence="2">
    <location>
        <begin position="5"/>
        <end position="251"/>
    </location>
</feature>
<evidence type="ECO:0000313" key="4">
    <source>
        <dbReference type="Proteomes" id="UP000027441"/>
    </source>
</evidence>
<evidence type="ECO:0000256" key="1">
    <source>
        <dbReference type="ARBA" id="ARBA00022962"/>
    </source>
</evidence>
<protein>
    <submittedName>
        <fullName evidence="3">Biotin--protein ligase</fullName>
    </submittedName>
</protein>
<dbReference type="PANTHER" id="PTHR31559:SF0">
    <property type="entry name" value="PYRIDOXAL 5'-PHOSPHATE SYNTHASE SUBUNIT SNO1-RELATED"/>
    <property type="match status" value="1"/>
</dbReference>
<keyword evidence="1" id="KW-0315">Glutamine amidotransferase</keyword>
<keyword evidence="3" id="KW-0436">Ligase</keyword>
<reference evidence="3 4" key="1">
    <citation type="submission" date="2014-02" db="EMBL/GenBank/DDBJ databases">
        <title>Comparative genomics of Haemophilus parasuis isolated from pig lungs.</title>
        <authorList>
            <person name="Kittichotirat W."/>
            <person name="Bumgarner R.E."/>
            <person name="Lawrence P."/>
        </authorList>
    </citation>
    <scope>NUCLEOTIDE SEQUENCE [LARGE SCALE GENOMIC DNA]</scope>
    <source>
        <strain evidence="3 4">HPS9</strain>
    </source>
</reference>
<dbReference type="Proteomes" id="UP000027441">
    <property type="component" value="Unassembled WGS sequence"/>
</dbReference>
<dbReference type="InterPro" id="IPR019197">
    <property type="entry name" value="Biotin-prot_ligase_N"/>
</dbReference>
<dbReference type="GO" id="GO:0008614">
    <property type="term" value="P:pyridoxine metabolic process"/>
    <property type="evidence" value="ECO:0007669"/>
    <property type="project" value="TreeGrafter"/>
</dbReference>
<dbReference type="GO" id="GO:0042823">
    <property type="term" value="P:pyridoxal phosphate biosynthetic process"/>
    <property type="evidence" value="ECO:0007669"/>
    <property type="project" value="InterPro"/>
</dbReference>
<accession>A0A836MB88</accession>
<evidence type="ECO:0000313" key="3">
    <source>
        <dbReference type="EMBL" id="KDB46121.1"/>
    </source>
</evidence>
<dbReference type="PANTHER" id="PTHR31559">
    <property type="entry name" value="PYRIDOXAL 5'-PHOSPHATE SYNTHASE SUBUNIT SNO"/>
    <property type="match status" value="1"/>
</dbReference>
<sequence>MVKPVYIYADEGTSDVGVASLQLAIATNLGLPTKTITAQHIIDNELEHCQMLIMPGGADLPYCAKLKGKGNQHIRQFVQHGGFYLGICAGAYYATKTIEFTGDGYQIFENRELALFNGKAVGSLPDLTNQYYYDGTAVSKTFATLTFQNNTQLSFYYHGGPMFLSEAEDAETVVACYSANRPAIVCGSYGKGKFLLSGVHFELQPEIYEQYIIRDTLHSSEYILEQSIYNQIKQMDSNYIWKKIRELLDEISTKCQGTKTCE</sequence>
<dbReference type="RefSeq" id="WP_021115348.1">
    <property type="nucleotide sequence ID" value="NZ_JDSN01000051.1"/>
</dbReference>
<dbReference type="GO" id="GO:1903600">
    <property type="term" value="C:glutaminase complex"/>
    <property type="evidence" value="ECO:0007669"/>
    <property type="project" value="TreeGrafter"/>
</dbReference>